<dbReference type="GO" id="GO:0016853">
    <property type="term" value="F:isomerase activity"/>
    <property type="evidence" value="ECO:0007669"/>
    <property type="project" value="TreeGrafter"/>
</dbReference>
<dbReference type="InterPro" id="IPR003719">
    <property type="entry name" value="Phenazine_PhzF-like"/>
</dbReference>
<dbReference type="SUPFAM" id="SSF54506">
    <property type="entry name" value="Diaminopimelate epimerase-like"/>
    <property type="match status" value="1"/>
</dbReference>
<organism evidence="2 3">
    <name type="scientific">Halalkalibacter suaedae</name>
    <dbReference type="NCBI Taxonomy" id="2822140"/>
    <lineage>
        <taxon>Bacteria</taxon>
        <taxon>Bacillati</taxon>
        <taxon>Bacillota</taxon>
        <taxon>Bacilli</taxon>
        <taxon>Bacillales</taxon>
        <taxon>Bacillaceae</taxon>
        <taxon>Halalkalibacter</taxon>
    </lineage>
</organism>
<dbReference type="EMBL" id="JAGKSQ010000003">
    <property type="protein sequence ID" value="MBP3950992.1"/>
    <property type="molecule type" value="Genomic_DNA"/>
</dbReference>
<proteinExistence type="predicted"/>
<evidence type="ECO:0000313" key="3">
    <source>
        <dbReference type="Proteomes" id="UP000678228"/>
    </source>
</evidence>
<dbReference type="RefSeq" id="WP_210596701.1">
    <property type="nucleotide sequence ID" value="NZ_JAGKSQ010000003.1"/>
</dbReference>
<gene>
    <name evidence="2" type="ORF">J7W16_07580</name>
</gene>
<reference evidence="2" key="1">
    <citation type="submission" date="2021-03" db="EMBL/GenBank/DDBJ databases">
        <title>Bacillus suaedae sp. nov., isolated from Suaeda aralocaspica.</title>
        <authorList>
            <person name="Lei R.F.R."/>
        </authorList>
    </citation>
    <scope>NUCLEOTIDE SEQUENCE</scope>
    <source>
        <strain evidence="2">YZJH907-2</strain>
    </source>
</reference>
<dbReference type="NCBIfam" id="TIGR00654">
    <property type="entry name" value="PhzF_family"/>
    <property type="match status" value="1"/>
</dbReference>
<dbReference type="Pfam" id="PF02567">
    <property type="entry name" value="PhzC-PhzF"/>
    <property type="match status" value="1"/>
</dbReference>
<name>A0A940WV12_9BACI</name>
<dbReference type="AlphaFoldDB" id="A0A940WV12"/>
<dbReference type="GO" id="GO:0005737">
    <property type="term" value="C:cytoplasm"/>
    <property type="evidence" value="ECO:0007669"/>
    <property type="project" value="TreeGrafter"/>
</dbReference>
<dbReference type="Proteomes" id="UP000678228">
    <property type="component" value="Unassembled WGS sequence"/>
</dbReference>
<keyword evidence="3" id="KW-1185">Reference proteome</keyword>
<protein>
    <submittedName>
        <fullName evidence="2">PhzF family phenazine biosynthesis protein</fullName>
    </submittedName>
</protein>
<evidence type="ECO:0000313" key="2">
    <source>
        <dbReference type="EMBL" id="MBP3950992.1"/>
    </source>
</evidence>
<accession>A0A940WV12</accession>
<dbReference type="PIRSF" id="PIRSF016184">
    <property type="entry name" value="PhzC_PhzF"/>
    <property type="match status" value="1"/>
</dbReference>
<evidence type="ECO:0000256" key="1">
    <source>
        <dbReference type="PIRSR" id="PIRSR016184-1"/>
    </source>
</evidence>
<dbReference type="Gene3D" id="3.10.310.10">
    <property type="entry name" value="Diaminopimelate Epimerase, Chain A, domain 1"/>
    <property type="match status" value="2"/>
</dbReference>
<sequence>MRDYLIYHVDSFTDQPFSGNPAGVVPFAEGLTEEDMRKIASEMNLSETAFLVPSQLDEADYRICYYTPTCEIDFCGHATLAAAWVLAKEFDFLKQSTLLTFETNIGLVPMEFSDVEGQLSITMTQLEPTSKEIPLNLAELAEILGIDEKDIDIRYPVKAAHTGNWHLIVPMRTMKAIDLAVPNFLRLKEYNEEHSIITTHLFTLNTPKDEFFSYTRDFAPAVGVNEDPVTGSANGALAGYFLLEEIVETNSSFMIVQGNSMNRPGVTKIKTFLQDNKMRVKLGGQAVITIKGQVTLP</sequence>
<comment type="caution">
    <text evidence="2">The sequence shown here is derived from an EMBL/GenBank/DDBJ whole genome shotgun (WGS) entry which is preliminary data.</text>
</comment>
<feature type="active site" evidence="1">
    <location>
        <position position="47"/>
    </location>
</feature>
<dbReference type="PANTHER" id="PTHR13774">
    <property type="entry name" value="PHENAZINE BIOSYNTHESIS PROTEIN"/>
    <property type="match status" value="1"/>
</dbReference>